<name>B1Z6U9_BURA4</name>
<dbReference type="Gene3D" id="2.60.120.790">
    <property type="match status" value="1"/>
</dbReference>
<evidence type="ECO:0000313" key="3">
    <source>
        <dbReference type="Proteomes" id="UP000001680"/>
    </source>
</evidence>
<dbReference type="Pfam" id="PF18539">
    <property type="entry name" value="DUF5625"/>
    <property type="match status" value="1"/>
</dbReference>
<organism evidence="2 3">
    <name type="scientific">Burkholderia ambifaria (strain MC40-6)</name>
    <dbReference type="NCBI Taxonomy" id="398577"/>
    <lineage>
        <taxon>Bacteria</taxon>
        <taxon>Pseudomonadati</taxon>
        <taxon>Pseudomonadota</taxon>
        <taxon>Betaproteobacteria</taxon>
        <taxon>Burkholderiales</taxon>
        <taxon>Burkholderiaceae</taxon>
        <taxon>Burkholderia</taxon>
        <taxon>Burkholderia cepacia complex</taxon>
    </lineage>
</organism>
<protein>
    <recommendedName>
        <fullName evidence="1">DUF5625 domain-containing protein</fullName>
    </recommendedName>
</protein>
<dbReference type="RefSeq" id="WP_012367408.1">
    <property type="nucleotide sequence ID" value="NC_010553.1"/>
</dbReference>
<evidence type="ECO:0000259" key="1">
    <source>
        <dbReference type="Pfam" id="PF18539"/>
    </source>
</evidence>
<reference evidence="3" key="1">
    <citation type="submission" date="2008-04" db="EMBL/GenBank/DDBJ databases">
        <title>Complete sequence of plasmid 1 of Burkholderia ambifaria MC40-6.</title>
        <authorList>
            <person name="Copeland A."/>
            <person name="Lucas S."/>
            <person name="Lapidus A."/>
            <person name="Glavina del Rio T."/>
            <person name="Dalin E."/>
            <person name="Tice H."/>
            <person name="Pitluck S."/>
            <person name="Chain P."/>
            <person name="Malfatti S."/>
            <person name="Shin M."/>
            <person name="Vergez L."/>
            <person name="Lang D."/>
            <person name="Schmutz J."/>
            <person name="Larimer F."/>
            <person name="Land M."/>
            <person name="Hauser L."/>
            <person name="Kyrpides N."/>
            <person name="Lykidis A."/>
            <person name="Ramette A."/>
            <person name="Konstantinidis K."/>
            <person name="Tiedje J."/>
            <person name="Richardson P."/>
        </authorList>
    </citation>
    <scope>NUCLEOTIDE SEQUENCE [LARGE SCALE GENOMIC DNA]</scope>
    <source>
        <strain evidence="3">MC40-6</strain>
        <plasmid evidence="3">Plasmid pBMC401</plasmid>
    </source>
</reference>
<dbReference type="KEGG" id="bac:BamMC406_6774"/>
<proteinExistence type="predicted"/>
<geneLocation type="plasmid" evidence="2 3">
    <name>pBMC401</name>
</geneLocation>
<dbReference type="HOGENOM" id="CLU_1486372_0_0_4"/>
<gene>
    <name evidence="2" type="ordered locus">BamMC406_6774</name>
</gene>
<keyword evidence="2" id="KW-0614">Plasmid</keyword>
<accession>B1Z6U9</accession>
<dbReference type="InterPro" id="IPR041008">
    <property type="entry name" value="DUF5625"/>
</dbReference>
<feature type="domain" description="DUF5625" evidence="1">
    <location>
        <begin position="38"/>
        <end position="174"/>
    </location>
</feature>
<dbReference type="EMBL" id="CP001028">
    <property type="protein sequence ID" value="ACB69176.1"/>
    <property type="molecule type" value="Genomic_DNA"/>
</dbReference>
<sequence length="181" mass="20183">MKRHYLPFRCAAIILVACLIYTIHSSGGQVVNARALFLPIDISKPGAHVRAQIEVKNYSLYVFYINAHYKNEDERKRVFELVGSGARLKNGGGYAEPGQTIPVHIKLRDARGVVLLDVVNQTKGSVGHGLGEKFSGEYIREIDEMKLNPGIYDFEVGIQRENAQFRGIECAITIGVRPQIN</sequence>
<dbReference type="AlphaFoldDB" id="B1Z6U9"/>
<dbReference type="Proteomes" id="UP000001680">
    <property type="component" value="Plasmid pBMC401"/>
</dbReference>
<evidence type="ECO:0000313" key="2">
    <source>
        <dbReference type="EMBL" id="ACB69176.1"/>
    </source>
</evidence>